<evidence type="ECO:0000256" key="1">
    <source>
        <dbReference type="SAM" id="Phobius"/>
    </source>
</evidence>
<dbReference type="EMBL" id="JABEYC010000042">
    <property type="protein sequence ID" value="KAF4983902.1"/>
    <property type="molecule type" value="Genomic_DNA"/>
</dbReference>
<keyword evidence="3" id="KW-1185">Reference proteome</keyword>
<name>A0A8H4UUF9_9HYPO</name>
<dbReference type="PANTHER" id="PTHR35340">
    <property type="entry name" value="PQQ ENZYME REPEAT PROTEIN-RELATED"/>
    <property type="match status" value="1"/>
</dbReference>
<proteinExistence type="predicted"/>
<dbReference type="InterPro" id="IPR039535">
    <property type="entry name" value="ASST-like"/>
</dbReference>
<sequence>MDLKVQRFNGKDYITFWHGTDSGTFGEGYYLMLNESYEVFKKVVPVDDFIGDLHEFRITEDSTALMATYKRKAVDLSLYGISDGWIFDSIFQEIGLNTDKFIFEWQASDHLPVNETLAPLNGQGKTAKYAFDYFHINSIDKDALGKYIISSRYFCNVAAISGEDGSVLWQLGGWNHSFEDLSDGAATDFTWNHHAAWQGNKALPLRGLMINLGIDAMTATPEQDCIAPKKILSPSQGSVQLLPNGNVLVGWVTSQPLPSSLEKVGRPKTLPDVARRPQKNVLFVSWNGATEVVGWRIQGESDAASSDFHDHGSVCKTTFETKIAIPKSSREFIRVEAVDKHGNTLARSEAVSKNEYTITELLEAPSRGTMMEPFHIFLLSLSGAVKCLLIAIYFRFTLRRGLNKFLRRGASFRYQALPMRS</sequence>
<reference evidence="2" key="1">
    <citation type="journal article" date="2020" name="BMC Genomics">
        <title>Correction to: Identification and distribution of gene clusters required for synthesis of sphingolipid metabolism inhibitors in diverse species of the filamentous fungus Fusarium.</title>
        <authorList>
            <person name="Kim H.S."/>
            <person name="Lohmar J.M."/>
            <person name="Busman M."/>
            <person name="Brown D.W."/>
            <person name="Naumann T.A."/>
            <person name="Divon H.H."/>
            <person name="Lysoe E."/>
            <person name="Uhlig S."/>
            <person name="Proctor R.H."/>
        </authorList>
    </citation>
    <scope>NUCLEOTIDE SEQUENCE</scope>
    <source>
        <strain evidence="2">NRRL 22465</strain>
    </source>
</reference>
<evidence type="ECO:0000313" key="3">
    <source>
        <dbReference type="Proteomes" id="UP000635477"/>
    </source>
</evidence>
<dbReference type="Proteomes" id="UP000635477">
    <property type="component" value="Unassembled WGS sequence"/>
</dbReference>
<keyword evidence="1" id="KW-0472">Membrane</keyword>
<comment type="caution">
    <text evidence="2">The sequence shown here is derived from an EMBL/GenBank/DDBJ whole genome shotgun (WGS) entry which is preliminary data.</text>
</comment>
<reference evidence="2" key="2">
    <citation type="submission" date="2020-05" db="EMBL/GenBank/DDBJ databases">
        <authorList>
            <person name="Kim H.-S."/>
            <person name="Proctor R.H."/>
            <person name="Brown D.W."/>
        </authorList>
    </citation>
    <scope>NUCLEOTIDE SEQUENCE</scope>
    <source>
        <strain evidence="2">NRRL 22465</strain>
    </source>
</reference>
<dbReference type="Pfam" id="PF14269">
    <property type="entry name" value="Arylsulfotran_2"/>
    <property type="match status" value="1"/>
</dbReference>
<feature type="transmembrane region" description="Helical" evidence="1">
    <location>
        <begin position="374"/>
        <end position="398"/>
    </location>
</feature>
<gene>
    <name evidence="2" type="ORF">FZEAL_778</name>
</gene>
<evidence type="ECO:0000313" key="2">
    <source>
        <dbReference type="EMBL" id="KAF4983902.1"/>
    </source>
</evidence>
<keyword evidence="1" id="KW-0812">Transmembrane</keyword>
<accession>A0A8H4UUF9</accession>
<organism evidence="2 3">
    <name type="scientific">Fusarium zealandicum</name>
    <dbReference type="NCBI Taxonomy" id="1053134"/>
    <lineage>
        <taxon>Eukaryota</taxon>
        <taxon>Fungi</taxon>
        <taxon>Dikarya</taxon>
        <taxon>Ascomycota</taxon>
        <taxon>Pezizomycotina</taxon>
        <taxon>Sordariomycetes</taxon>
        <taxon>Hypocreomycetidae</taxon>
        <taxon>Hypocreales</taxon>
        <taxon>Nectriaceae</taxon>
        <taxon>Fusarium</taxon>
        <taxon>Fusarium staphyleae species complex</taxon>
    </lineage>
</organism>
<dbReference type="PANTHER" id="PTHR35340:SF5">
    <property type="entry name" value="ASST-DOMAIN-CONTAINING PROTEIN"/>
    <property type="match status" value="1"/>
</dbReference>
<dbReference type="AlphaFoldDB" id="A0A8H4UUF9"/>
<dbReference type="OrthoDB" id="5427350at2759"/>
<protein>
    <submittedName>
        <fullName evidence="2">Uncharacterized protein</fullName>
    </submittedName>
</protein>
<keyword evidence="1" id="KW-1133">Transmembrane helix</keyword>
<dbReference type="InterPro" id="IPR053143">
    <property type="entry name" value="Arylsulfate_ST"/>
</dbReference>